<sequence>MDRLPSCADLDSLLVANADLEIFSFLLSLCTDCFSSSICSILLSLLCTDRLPSSACFPGFHRRLGDLHCSESDHPDFLKSFVIGSALFNILVGLKPRSFSSRFPIVGEIQEEIVRRRKEHTQATPDQPIDEKQLYYDAVGECSKGRIYGLGSLAKMKRRYDDLSASTSREPMVRRSELDAVVQRLAQFEAFLQSQLGMRMDFGASTIQAHHCHHRRHHFRSIISRWGWIRLVQHSSSTTMMMRTSMIG</sequence>
<evidence type="ECO:0000313" key="1">
    <source>
        <dbReference type="EMBL" id="KAK9118942.1"/>
    </source>
</evidence>
<organism evidence="1 2">
    <name type="scientific">Stephania cephalantha</name>
    <dbReference type="NCBI Taxonomy" id="152367"/>
    <lineage>
        <taxon>Eukaryota</taxon>
        <taxon>Viridiplantae</taxon>
        <taxon>Streptophyta</taxon>
        <taxon>Embryophyta</taxon>
        <taxon>Tracheophyta</taxon>
        <taxon>Spermatophyta</taxon>
        <taxon>Magnoliopsida</taxon>
        <taxon>Ranunculales</taxon>
        <taxon>Menispermaceae</taxon>
        <taxon>Menispermoideae</taxon>
        <taxon>Cissampelideae</taxon>
        <taxon>Stephania</taxon>
    </lineage>
</organism>
<accession>A0AAP0NT76</accession>
<gene>
    <name evidence="1" type="ORF">Scep_017035</name>
</gene>
<dbReference type="AlphaFoldDB" id="A0AAP0NT76"/>
<reference evidence="1 2" key="1">
    <citation type="submission" date="2024-01" db="EMBL/GenBank/DDBJ databases">
        <title>Genome assemblies of Stephania.</title>
        <authorList>
            <person name="Yang L."/>
        </authorList>
    </citation>
    <scope>NUCLEOTIDE SEQUENCE [LARGE SCALE GENOMIC DNA]</scope>
    <source>
        <strain evidence="1">JXDWG</strain>
        <tissue evidence="1">Leaf</tissue>
    </source>
</reference>
<keyword evidence="2" id="KW-1185">Reference proteome</keyword>
<dbReference type="Proteomes" id="UP001419268">
    <property type="component" value="Unassembled WGS sequence"/>
</dbReference>
<name>A0AAP0NT76_9MAGN</name>
<comment type="caution">
    <text evidence="1">The sequence shown here is derived from an EMBL/GenBank/DDBJ whole genome shotgun (WGS) entry which is preliminary data.</text>
</comment>
<dbReference type="EMBL" id="JBBNAG010000007">
    <property type="protein sequence ID" value="KAK9118942.1"/>
    <property type="molecule type" value="Genomic_DNA"/>
</dbReference>
<proteinExistence type="predicted"/>
<protein>
    <submittedName>
        <fullName evidence="1">Uncharacterized protein</fullName>
    </submittedName>
</protein>
<evidence type="ECO:0000313" key="2">
    <source>
        <dbReference type="Proteomes" id="UP001419268"/>
    </source>
</evidence>